<dbReference type="EMBL" id="AEET01000010">
    <property type="protein sequence ID" value="EFM47187.1"/>
    <property type="molecule type" value="Genomic_DNA"/>
</dbReference>
<keyword evidence="3" id="KW-1185">Reference proteome</keyword>
<name>E0QN20_9ACTO</name>
<evidence type="ECO:0000313" key="3">
    <source>
        <dbReference type="Proteomes" id="UP000003045"/>
    </source>
</evidence>
<protein>
    <submittedName>
        <fullName evidence="2">Uncharacterized protein</fullName>
    </submittedName>
</protein>
<proteinExistence type="predicted"/>
<reference evidence="2" key="1">
    <citation type="submission" date="2010-08" db="EMBL/GenBank/DDBJ databases">
        <authorList>
            <person name="Muzny D."/>
            <person name="Qin X."/>
            <person name="Deng J."/>
            <person name="Jiang H."/>
            <person name="Liu Y."/>
            <person name="Qu J."/>
            <person name="Song X.-Z."/>
            <person name="Zhang L."/>
            <person name="Thornton R."/>
            <person name="Coyle M."/>
            <person name="Francisco L."/>
            <person name="Jackson L."/>
            <person name="Javaid M."/>
            <person name="Korchina V."/>
            <person name="Kovar C."/>
            <person name="Mata R."/>
            <person name="Mathew T."/>
            <person name="Ngo R."/>
            <person name="Nguyen L."/>
            <person name="Nguyen N."/>
            <person name="Okwuonu G."/>
            <person name="Ongeri F."/>
            <person name="Pham C."/>
            <person name="Simmons D."/>
            <person name="Wilczek-Boney K."/>
            <person name="Hale W."/>
            <person name="Jakkamsetti A."/>
            <person name="Pham P."/>
            <person name="Ruth R."/>
            <person name="San Lucas F."/>
            <person name="Warren J."/>
            <person name="Zhang J."/>
            <person name="Zhao Z."/>
            <person name="Zhou C."/>
            <person name="Zhu D."/>
            <person name="Lee S."/>
            <person name="Bess C."/>
            <person name="Blankenburg K."/>
            <person name="Forbes L."/>
            <person name="Fu Q."/>
            <person name="Gubbala S."/>
            <person name="Hirani K."/>
            <person name="Jayaseelan J.C."/>
            <person name="Lara F."/>
            <person name="Munidasa M."/>
            <person name="Palculict T."/>
            <person name="Patil S."/>
            <person name="Pu L.-L."/>
            <person name="Saada N."/>
            <person name="Tang L."/>
            <person name="Weissenberger G."/>
            <person name="Zhu Y."/>
            <person name="Hemphill L."/>
            <person name="Shang Y."/>
            <person name="Youmans B."/>
            <person name="Ayvaz T."/>
            <person name="Ross M."/>
            <person name="Santibanez J."/>
            <person name="Aqrawi P."/>
            <person name="Gross S."/>
            <person name="Joshi V."/>
            <person name="Fowler G."/>
            <person name="Nazareth L."/>
            <person name="Reid J."/>
            <person name="Worley K."/>
            <person name="Petrosino J."/>
            <person name="Highlander S."/>
            <person name="Gibbs R."/>
        </authorList>
    </citation>
    <scope>NUCLEOTIDE SEQUENCE [LARGE SCALE GENOMIC DNA]</scope>
    <source>
        <strain evidence="2">ATCC 35239</strain>
    </source>
</reference>
<organism evidence="2 3">
    <name type="scientific">Mobiluncus mulieris ATCC 35239</name>
    <dbReference type="NCBI Taxonomy" id="871571"/>
    <lineage>
        <taxon>Bacteria</taxon>
        <taxon>Bacillati</taxon>
        <taxon>Actinomycetota</taxon>
        <taxon>Actinomycetes</taxon>
        <taxon>Actinomycetales</taxon>
        <taxon>Actinomycetaceae</taxon>
        <taxon>Mobiluncus</taxon>
    </lineage>
</organism>
<feature type="compositionally biased region" description="Polar residues" evidence="1">
    <location>
        <begin position="44"/>
        <end position="53"/>
    </location>
</feature>
<dbReference type="STRING" id="871571.HMPREF0580_0284"/>
<evidence type="ECO:0000256" key="1">
    <source>
        <dbReference type="SAM" id="MobiDB-lite"/>
    </source>
</evidence>
<comment type="caution">
    <text evidence="2">The sequence shown here is derived from an EMBL/GenBank/DDBJ whole genome shotgun (WGS) entry which is preliminary data.</text>
</comment>
<dbReference type="AlphaFoldDB" id="E0QN20"/>
<dbReference type="HOGENOM" id="CLU_3063552_0_0_11"/>
<accession>E0QN20</accession>
<evidence type="ECO:0000313" key="2">
    <source>
        <dbReference type="EMBL" id="EFM47187.1"/>
    </source>
</evidence>
<gene>
    <name evidence="2" type="ORF">HMPREF0580_0284</name>
</gene>
<sequence length="53" mass="5862">MVGELWQFQEIIAAPVAKSAILSRKILKSPPNHTYPSKSLRPRPSQTGSPEAF</sequence>
<feature type="region of interest" description="Disordered" evidence="1">
    <location>
        <begin position="28"/>
        <end position="53"/>
    </location>
</feature>
<dbReference type="Proteomes" id="UP000003045">
    <property type="component" value="Unassembled WGS sequence"/>
</dbReference>